<dbReference type="EMBL" id="JANEYG010000019">
    <property type="protein sequence ID" value="KAJ8919252.1"/>
    <property type="molecule type" value="Genomic_DNA"/>
</dbReference>
<dbReference type="Pfam" id="PF13532">
    <property type="entry name" value="2OG-FeII_Oxy_2"/>
    <property type="match status" value="1"/>
</dbReference>
<dbReference type="PROSITE" id="PS51471">
    <property type="entry name" value="FE2OG_OXY"/>
    <property type="match status" value="1"/>
</dbReference>
<evidence type="ECO:0000259" key="6">
    <source>
        <dbReference type="PROSITE" id="PS51471"/>
    </source>
</evidence>
<dbReference type="AlphaFoldDB" id="A0AAV8VZD5"/>
<dbReference type="GO" id="GO:0005737">
    <property type="term" value="C:cytoplasm"/>
    <property type="evidence" value="ECO:0007669"/>
    <property type="project" value="TreeGrafter"/>
</dbReference>
<gene>
    <name evidence="7" type="ORF">NQ315_003835</name>
</gene>
<dbReference type="Proteomes" id="UP001159042">
    <property type="component" value="Unassembled WGS sequence"/>
</dbReference>
<dbReference type="InterPro" id="IPR027450">
    <property type="entry name" value="AlkB-like"/>
</dbReference>
<dbReference type="GO" id="GO:0035515">
    <property type="term" value="F:oxidative RNA demethylase activity"/>
    <property type="evidence" value="ECO:0007669"/>
    <property type="project" value="TreeGrafter"/>
</dbReference>
<dbReference type="InterPro" id="IPR037151">
    <property type="entry name" value="AlkB-like_sf"/>
</dbReference>
<evidence type="ECO:0000256" key="5">
    <source>
        <dbReference type="PIRSR" id="PIRSR604574-2"/>
    </source>
</evidence>
<dbReference type="PANTHER" id="PTHR16557:SF2">
    <property type="entry name" value="NUCLEIC ACID DIOXYGENASE ALKBH1"/>
    <property type="match status" value="1"/>
</dbReference>
<keyword evidence="3" id="KW-0560">Oxidoreductase</keyword>
<organism evidence="7 8">
    <name type="scientific">Exocentrus adspersus</name>
    <dbReference type="NCBI Taxonomy" id="1586481"/>
    <lineage>
        <taxon>Eukaryota</taxon>
        <taxon>Metazoa</taxon>
        <taxon>Ecdysozoa</taxon>
        <taxon>Arthropoda</taxon>
        <taxon>Hexapoda</taxon>
        <taxon>Insecta</taxon>
        <taxon>Pterygota</taxon>
        <taxon>Neoptera</taxon>
        <taxon>Endopterygota</taxon>
        <taxon>Coleoptera</taxon>
        <taxon>Polyphaga</taxon>
        <taxon>Cucujiformia</taxon>
        <taxon>Chrysomeloidea</taxon>
        <taxon>Cerambycidae</taxon>
        <taxon>Lamiinae</taxon>
        <taxon>Acanthocinini</taxon>
        <taxon>Exocentrus</taxon>
    </lineage>
</organism>
<name>A0AAV8VZD5_9CUCU</name>
<keyword evidence="2" id="KW-0223">Dioxygenase</keyword>
<evidence type="ECO:0000256" key="4">
    <source>
        <dbReference type="ARBA" id="ARBA00023004"/>
    </source>
</evidence>
<dbReference type="GO" id="GO:0008198">
    <property type="term" value="F:ferrous iron binding"/>
    <property type="evidence" value="ECO:0007669"/>
    <property type="project" value="TreeGrafter"/>
</dbReference>
<evidence type="ECO:0000256" key="1">
    <source>
        <dbReference type="ARBA" id="ARBA00022723"/>
    </source>
</evidence>
<dbReference type="InterPro" id="IPR004574">
    <property type="entry name" value="Alkb"/>
</dbReference>
<dbReference type="Gene3D" id="2.60.120.590">
    <property type="entry name" value="Alpha-ketoglutarate-dependent dioxygenase AlkB-like"/>
    <property type="match status" value="1"/>
</dbReference>
<dbReference type="InterPro" id="IPR005123">
    <property type="entry name" value="Oxoglu/Fe-dep_dioxygenase_dom"/>
</dbReference>
<comment type="caution">
    <text evidence="7">The sequence shown here is derived from an EMBL/GenBank/DDBJ whole genome shotgun (WGS) entry which is preliminary data.</text>
</comment>
<keyword evidence="8" id="KW-1185">Reference proteome</keyword>
<feature type="binding site" evidence="5">
    <location>
        <position position="200"/>
    </location>
    <ligand>
        <name>Fe cation</name>
        <dbReference type="ChEBI" id="CHEBI:24875"/>
        <note>catalytic</note>
    </ligand>
</feature>
<feature type="binding site" evidence="5">
    <location>
        <position position="146"/>
    </location>
    <ligand>
        <name>Fe cation</name>
        <dbReference type="ChEBI" id="CHEBI:24875"/>
        <note>catalytic</note>
    </ligand>
</feature>
<feature type="domain" description="Fe2OG dioxygenase" evidence="6">
    <location>
        <begin position="126"/>
        <end position="261"/>
    </location>
</feature>
<accession>A0AAV8VZD5</accession>
<sequence length="277" mass="32253">MFGFKHPKTWEVFEIVERPGLIIIKNPFTSIGQRYWTVKCLEEYSKKPNKTNIDTLNLVPENKEWWEMCQNNNNVLLLKKLRWVTLGYHHNWDTKVYNEQDKGKFPKDLTDMTVFVASTLGYTNFNPEAAIINYYHMDSTLSGHTDHSEKDLEAPLFSFSFGQTAIFLLGGKSKDDKPTPVFLRSGDIVVMSKESRLAYHGVPKILQIDSRYWDPIDENDLCYIGKDYRDVVNICKDESLWKPFGNYLSHSRININVRQVLSRGQKRLNSENAEEVT</sequence>
<evidence type="ECO:0000313" key="8">
    <source>
        <dbReference type="Proteomes" id="UP001159042"/>
    </source>
</evidence>
<dbReference type="GO" id="GO:0005634">
    <property type="term" value="C:nucleus"/>
    <property type="evidence" value="ECO:0007669"/>
    <property type="project" value="TreeGrafter"/>
</dbReference>
<keyword evidence="4 5" id="KW-0408">Iron</keyword>
<protein>
    <recommendedName>
        <fullName evidence="6">Fe2OG dioxygenase domain-containing protein</fullName>
    </recommendedName>
</protein>
<comment type="cofactor">
    <cofactor evidence="5">
        <name>Fe(2+)</name>
        <dbReference type="ChEBI" id="CHEBI:29033"/>
    </cofactor>
    <text evidence="5">Binds 1 Fe(2+) ion per subunit.</text>
</comment>
<evidence type="ECO:0000256" key="2">
    <source>
        <dbReference type="ARBA" id="ARBA00022964"/>
    </source>
</evidence>
<proteinExistence type="predicted"/>
<feature type="binding site" evidence="5">
    <location>
        <position position="144"/>
    </location>
    <ligand>
        <name>Fe cation</name>
        <dbReference type="ChEBI" id="CHEBI:24875"/>
        <note>catalytic</note>
    </ligand>
</feature>
<evidence type="ECO:0000313" key="7">
    <source>
        <dbReference type="EMBL" id="KAJ8919252.1"/>
    </source>
</evidence>
<dbReference type="SUPFAM" id="SSF51197">
    <property type="entry name" value="Clavaminate synthase-like"/>
    <property type="match status" value="1"/>
</dbReference>
<evidence type="ECO:0000256" key="3">
    <source>
        <dbReference type="ARBA" id="ARBA00023002"/>
    </source>
</evidence>
<reference evidence="7 8" key="1">
    <citation type="journal article" date="2023" name="Insect Mol. Biol.">
        <title>Genome sequencing provides insights into the evolution of gene families encoding plant cell wall-degrading enzymes in longhorned beetles.</title>
        <authorList>
            <person name="Shin N.R."/>
            <person name="Okamura Y."/>
            <person name="Kirsch R."/>
            <person name="Pauchet Y."/>
        </authorList>
    </citation>
    <scope>NUCLEOTIDE SEQUENCE [LARGE SCALE GENOMIC DNA]</scope>
    <source>
        <strain evidence="7">EAD_L_NR</strain>
    </source>
</reference>
<dbReference type="PANTHER" id="PTHR16557">
    <property type="entry name" value="ALKYLATED DNA REPAIR PROTEIN ALKB-RELATED"/>
    <property type="match status" value="1"/>
</dbReference>
<dbReference type="GO" id="GO:0035516">
    <property type="term" value="F:broad specificity oxidative DNA demethylase activity"/>
    <property type="evidence" value="ECO:0007669"/>
    <property type="project" value="TreeGrafter"/>
</dbReference>
<keyword evidence="1 5" id="KW-0479">Metal-binding</keyword>
<dbReference type="GO" id="GO:0035513">
    <property type="term" value="P:oxidative RNA demethylation"/>
    <property type="evidence" value="ECO:0007669"/>
    <property type="project" value="TreeGrafter"/>
</dbReference>